<feature type="signal peptide" evidence="2">
    <location>
        <begin position="1"/>
        <end position="23"/>
    </location>
</feature>
<keyword evidence="1" id="KW-0175">Coiled coil</keyword>
<keyword evidence="4" id="KW-1185">Reference proteome</keyword>
<dbReference type="InterPro" id="IPR023614">
    <property type="entry name" value="Porin_dom_sf"/>
</dbReference>
<dbReference type="EMBL" id="QFWQ01000005">
    <property type="protein sequence ID" value="RCS30308.1"/>
    <property type="molecule type" value="Genomic_DNA"/>
</dbReference>
<evidence type="ECO:0000256" key="2">
    <source>
        <dbReference type="SAM" id="SignalP"/>
    </source>
</evidence>
<dbReference type="RefSeq" id="WP_114342931.1">
    <property type="nucleotide sequence ID" value="NZ_QFWQ01000005.1"/>
</dbReference>
<name>A0A368KGK8_9GAMM</name>
<dbReference type="Pfam" id="PF07396">
    <property type="entry name" value="Porin_O_P"/>
    <property type="match status" value="1"/>
</dbReference>
<dbReference type="Gene3D" id="2.40.160.10">
    <property type="entry name" value="Porin"/>
    <property type="match status" value="1"/>
</dbReference>
<protein>
    <submittedName>
        <fullName evidence="3">Carbohydrate porin</fullName>
    </submittedName>
</protein>
<dbReference type="AlphaFoldDB" id="A0A368KGK8"/>
<evidence type="ECO:0000256" key="1">
    <source>
        <dbReference type="SAM" id="Coils"/>
    </source>
</evidence>
<dbReference type="OrthoDB" id="5993054at2"/>
<keyword evidence="2" id="KW-0732">Signal</keyword>
<proteinExistence type="predicted"/>
<comment type="caution">
    <text evidence="3">The sequence shown here is derived from an EMBL/GenBank/DDBJ whole genome shotgun (WGS) entry which is preliminary data.</text>
</comment>
<gene>
    <name evidence="3" type="ORF">DEO45_09005</name>
</gene>
<sequence length="425" mass="45824">MRSKLIAVAIAAGLGVTSFTVAAAPAQKSHKSHTTTAPAASNAEVEALKAQLAALQSKVDELEQRTDAQSDINVSTGQAVEKASNVTASSDKKLAALEKAINNTSISGKMFFDFTNISDKNSDKGKTDKSGTGIDVKRFYFGVTHKFNDVWSANLTTDFNYASAIGQTSLFVKKAYVQGKFDDAAVLRIGSADMPWIPFAENYYGFRYVENTLVDRLKYGASADWGLHMGGDVGASKSLNYAVSVVNGAGYKNPGRSKGVDVEGRVGFVPFDNMIVAVGGYSGHLGKETQNISAAHTAQRGDFMVAYADKSFRLGAEYFTAKNWNNVLSPLADKANGYSVWGSVLVADGLTLFTRYDNAKLSKDLDRNAKDVYYNLGLEYQVTKGFKLAGVWKHEKADKSVTTPVPPHVQNVKTNEIGVFGEVSF</sequence>
<evidence type="ECO:0000313" key="4">
    <source>
        <dbReference type="Proteomes" id="UP000252387"/>
    </source>
</evidence>
<dbReference type="InterPro" id="IPR010870">
    <property type="entry name" value="Porin_O/P"/>
</dbReference>
<dbReference type="Proteomes" id="UP000252387">
    <property type="component" value="Unassembled WGS sequence"/>
</dbReference>
<organism evidence="3 4">
    <name type="scientific">Rhodanobacter denitrificans</name>
    <dbReference type="NCBI Taxonomy" id="666685"/>
    <lineage>
        <taxon>Bacteria</taxon>
        <taxon>Pseudomonadati</taxon>
        <taxon>Pseudomonadota</taxon>
        <taxon>Gammaproteobacteria</taxon>
        <taxon>Lysobacterales</taxon>
        <taxon>Rhodanobacteraceae</taxon>
        <taxon>Rhodanobacter</taxon>
    </lineage>
</organism>
<feature type="coiled-coil region" evidence="1">
    <location>
        <begin position="45"/>
        <end position="72"/>
    </location>
</feature>
<reference evidence="3 4" key="1">
    <citation type="submission" date="2018-05" db="EMBL/GenBank/DDBJ databases">
        <title>Draft genome sequence of Rhodanobacter denitrificans Yn1 isolated from gold copper mine.</title>
        <authorList>
            <person name="Yang N."/>
            <person name="Mazhar H.S."/>
            <person name="Rensing C."/>
        </authorList>
    </citation>
    <scope>NUCLEOTIDE SEQUENCE [LARGE SCALE GENOMIC DNA]</scope>
    <source>
        <strain evidence="3 4">Yn1</strain>
    </source>
</reference>
<accession>A0A368KGK8</accession>
<feature type="chain" id="PRO_5016743933" evidence="2">
    <location>
        <begin position="24"/>
        <end position="425"/>
    </location>
</feature>
<evidence type="ECO:0000313" key="3">
    <source>
        <dbReference type="EMBL" id="RCS30308.1"/>
    </source>
</evidence>
<dbReference type="SUPFAM" id="SSF56935">
    <property type="entry name" value="Porins"/>
    <property type="match status" value="1"/>
</dbReference>